<dbReference type="GO" id="GO:0008168">
    <property type="term" value="F:methyltransferase activity"/>
    <property type="evidence" value="ECO:0007669"/>
    <property type="project" value="UniProtKB-KW"/>
</dbReference>
<dbReference type="Gene3D" id="3.40.50.150">
    <property type="entry name" value="Vaccinia Virus protein VP39"/>
    <property type="match status" value="1"/>
</dbReference>
<proteinExistence type="predicted"/>
<comment type="caution">
    <text evidence="2">The sequence shown here is derived from an EMBL/GenBank/DDBJ whole genome shotgun (WGS) entry which is preliminary data.</text>
</comment>
<feature type="domain" description="Methyltransferase type 11" evidence="1">
    <location>
        <begin position="53"/>
        <end position="140"/>
    </location>
</feature>
<evidence type="ECO:0000313" key="2">
    <source>
        <dbReference type="EMBL" id="MEP1059647.1"/>
    </source>
</evidence>
<dbReference type="InterPro" id="IPR013216">
    <property type="entry name" value="Methyltransf_11"/>
</dbReference>
<dbReference type="InterPro" id="IPR029063">
    <property type="entry name" value="SAM-dependent_MTases_sf"/>
</dbReference>
<evidence type="ECO:0000259" key="1">
    <source>
        <dbReference type="Pfam" id="PF08241"/>
    </source>
</evidence>
<keyword evidence="2" id="KW-0808">Transferase</keyword>
<dbReference type="GO" id="GO:0032259">
    <property type="term" value="P:methylation"/>
    <property type="evidence" value="ECO:0007669"/>
    <property type="project" value="UniProtKB-KW"/>
</dbReference>
<dbReference type="Proteomes" id="UP001476950">
    <property type="component" value="Unassembled WGS sequence"/>
</dbReference>
<keyword evidence="3" id="KW-1185">Reference proteome</keyword>
<dbReference type="EMBL" id="JAMPLM010000012">
    <property type="protein sequence ID" value="MEP1059647.1"/>
    <property type="molecule type" value="Genomic_DNA"/>
</dbReference>
<name>A0ABV0KK64_9CYAN</name>
<protein>
    <submittedName>
        <fullName evidence="2">Class I SAM-dependent methyltransferase</fullName>
    </submittedName>
</protein>
<dbReference type="Pfam" id="PF08241">
    <property type="entry name" value="Methyltransf_11"/>
    <property type="match status" value="1"/>
</dbReference>
<sequence>MIQVLKTLQDVELATQALQSRGLPTHLTVEKNWDQWLLAQCLDHSDRHCPIIDLGCGDYCTLEFLAALGFQQLHGIDLTIHQPVGDRPYQLYQGDLTATPFSDQTFDCAVSISVIEHGVDLKQFFQETYRILKSNGLLFITTDYWQEKIQIDPSIKPFGLSWSIFSFVEVQAAIALAQQQGFRLLSDSQIAPCKERTVDWHGQQYTFIAIGLVKPDS</sequence>
<dbReference type="RefSeq" id="WP_190452078.1">
    <property type="nucleotide sequence ID" value="NZ_JAMPLM010000012.1"/>
</dbReference>
<gene>
    <name evidence="2" type="ORF">NDI38_14480</name>
</gene>
<organism evidence="2 3">
    <name type="scientific">Stenomitos frigidus AS-A4</name>
    <dbReference type="NCBI Taxonomy" id="2933935"/>
    <lineage>
        <taxon>Bacteria</taxon>
        <taxon>Bacillati</taxon>
        <taxon>Cyanobacteriota</taxon>
        <taxon>Cyanophyceae</taxon>
        <taxon>Leptolyngbyales</taxon>
        <taxon>Leptolyngbyaceae</taxon>
        <taxon>Stenomitos</taxon>
    </lineage>
</organism>
<reference evidence="2 3" key="1">
    <citation type="submission" date="2022-04" db="EMBL/GenBank/DDBJ databases">
        <title>Positive selection, recombination, and allopatry shape intraspecific diversity of widespread and dominant cyanobacteria.</title>
        <authorList>
            <person name="Wei J."/>
            <person name="Shu W."/>
            <person name="Hu C."/>
        </authorList>
    </citation>
    <scope>NUCLEOTIDE SEQUENCE [LARGE SCALE GENOMIC DNA]</scope>
    <source>
        <strain evidence="2 3">AS-A4</strain>
    </source>
</reference>
<keyword evidence="2" id="KW-0489">Methyltransferase</keyword>
<dbReference type="CDD" id="cd02440">
    <property type="entry name" value="AdoMet_MTases"/>
    <property type="match status" value="1"/>
</dbReference>
<dbReference type="SUPFAM" id="SSF53335">
    <property type="entry name" value="S-adenosyl-L-methionine-dependent methyltransferases"/>
    <property type="match status" value="1"/>
</dbReference>
<accession>A0ABV0KK64</accession>
<evidence type="ECO:0000313" key="3">
    <source>
        <dbReference type="Proteomes" id="UP001476950"/>
    </source>
</evidence>